<evidence type="ECO:0000256" key="2">
    <source>
        <dbReference type="SAM" id="MobiDB-lite"/>
    </source>
</evidence>
<comment type="caution">
    <text evidence="5">The sequence shown here is derived from an EMBL/GenBank/DDBJ whole genome shotgun (WGS) entry which is preliminary data.</text>
</comment>
<dbReference type="SUPFAM" id="SSF102405">
    <property type="entry name" value="MCP/YpsA-like"/>
    <property type="match status" value="1"/>
</dbReference>
<dbReference type="Pfam" id="PF17782">
    <property type="entry name" value="WHD_DprA"/>
    <property type="match status" value="1"/>
</dbReference>
<feature type="domain" description="Smf/DprA SLOG" evidence="3">
    <location>
        <begin position="82"/>
        <end position="289"/>
    </location>
</feature>
<keyword evidence="6" id="KW-1185">Reference proteome</keyword>
<dbReference type="InterPro" id="IPR003488">
    <property type="entry name" value="DprA"/>
</dbReference>
<dbReference type="Gene3D" id="1.10.10.10">
    <property type="entry name" value="Winged helix-like DNA-binding domain superfamily/Winged helix DNA-binding domain"/>
    <property type="match status" value="1"/>
</dbReference>
<evidence type="ECO:0000259" key="4">
    <source>
        <dbReference type="Pfam" id="PF17782"/>
    </source>
</evidence>
<name>A0ABW0JMH7_9GAMM</name>
<comment type="similarity">
    <text evidence="1">Belongs to the DprA/Smf family.</text>
</comment>
<organism evidence="5 6">
    <name type="scientific">Rhodanobacter umsongensis</name>
    <dbReference type="NCBI Taxonomy" id="633153"/>
    <lineage>
        <taxon>Bacteria</taxon>
        <taxon>Pseudomonadati</taxon>
        <taxon>Pseudomonadota</taxon>
        <taxon>Gammaproteobacteria</taxon>
        <taxon>Lysobacterales</taxon>
        <taxon>Rhodanobacteraceae</taxon>
        <taxon>Rhodanobacter</taxon>
    </lineage>
</organism>
<dbReference type="Proteomes" id="UP001596013">
    <property type="component" value="Unassembled WGS sequence"/>
</dbReference>
<evidence type="ECO:0000313" key="5">
    <source>
        <dbReference type="EMBL" id="MFC5436625.1"/>
    </source>
</evidence>
<feature type="region of interest" description="Disordered" evidence="2">
    <location>
        <begin position="314"/>
        <end position="336"/>
    </location>
</feature>
<dbReference type="EMBL" id="JBHSMK010000004">
    <property type="protein sequence ID" value="MFC5436625.1"/>
    <property type="molecule type" value="Genomic_DNA"/>
</dbReference>
<feature type="domain" description="DprA winged helix" evidence="4">
    <location>
        <begin position="327"/>
        <end position="384"/>
    </location>
</feature>
<dbReference type="PANTHER" id="PTHR43022:SF1">
    <property type="entry name" value="PROTEIN SMF"/>
    <property type="match status" value="1"/>
</dbReference>
<dbReference type="PANTHER" id="PTHR43022">
    <property type="entry name" value="PROTEIN SMF"/>
    <property type="match status" value="1"/>
</dbReference>
<accession>A0ABW0JMH7</accession>
<evidence type="ECO:0000313" key="6">
    <source>
        <dbReference type="Proteomes" id="UP001596013"/>
    </source>
</evidence>
<dbReference type="InterPro" id="IPR036388">
    <property type="entry name" value="WH-like_DNA-bd_sf"/>
</dbReference>
<proteinExistence type="inferred from homology"/>
<dbReference type="Pfam" id="PF02481">
    <property type="entry name" value="DNA_processg_A"/>
    <property type="match status" value="1"/>
</dbReference>
<reference evidence="6" key="1">
    <citation type="journal article" date="2019" name="Int. J. Syst. Evol. Microbiol.">
        <title>The Global Catalogue of Microorganisms (GCM) 10K type strain sequencing project: providing services to taxonomists for standard genome sequencing and annotation.</title>
        <authorList>
            <consortium name="The Broad Institute Genomics Platform"/>
            <consortium name="The Broad Institute Genome Sequencing Center for Infectious Disease"/>
            <person name="Wu L."/>
            <person name="Ma J."/>
        </authorList>
    </citation>
    <scope>NUCLEOTIDE SEQUENCE [LARGE SCALE GENOMIC DNA]</scope>
    <source>
        <strain evidence="6">JCM 17130</strain>
    </source>
</reference>
<sequence length="393" mass="41741">MHMDDMDELRAWLIALRTPGLGPGGLRERLDAAGRNIEKVVGRLRRHPGSLGEPAQAWLTRPDEALLASDLAWLAEPNHRLLRCTEEDFPPQLEHIPQPPAALFAVGDASLLLYPQVAIVGARGASASGLAHARAFARALAQAGFAITSGLADGIDGAAHAAALDAGAATLAVIGTGPDRVYPRKHHALARRIAECGVVVSEFPPGTAARADHFPRRNRIIAGLALGTLVIEAGLRSGSLITARLAVEQGREVFALPGSIHNPLAHGCHRLIRDGARLVESAAEIIETLAPAARMLGGELAVRLHRGLDTGAARQPAVESIAGGSSDQTDDREDSPQRRVLRELGHEPATLDELARRTGHSTAVLSSTLLMLELDARIESLPGNRYQRLPDAR</sequence>
<evidence type="ECO:0000256" key="1">
    <source>
        <dbReference type="ARBA" id="ARBA00006525"/>
    </source>
</evidence>
<evidence type="ECO:0000259" key="3">
    <source>
        <dbReference type="Pfam" id="PF02481"/>
    </source>
</evidence>
<gene>
    <name evidence="5" type="primary">dprA</name>
    <name evidence="5" type="ORF">ACFPME_08650</name>
</gene>
<dbReference type="NCBIfam" id="TIGR00732">
    <property type="entry name" value="dprA"/>
    <property type="match status" value="1"/>
</dbReference>
<protein>
    <submittedName>
        <fullName evidence="5">DNA-processing protein DprA</fullName>
    </submittedName>
</protein>
<dbReference type="InterPro" id="IPR041614">
    <property type="entry name" value="DprA_WH"/>
</dbReference>
<dbReference type="InterPro" id="IPR057666">
    <property type="entry name" value="DrpA_SLOG"/>
</dbReference>
<dbReference type="RefSeq" id="WP_377304200.1">
    <property type="nucleotide sequence ID" value="NZ_JBHSMK010000004.1"/>
</dbReference>
<dbReference type="Gene3D" id="3.40.50.450">
    <property type="match status" value="1"/>
</dbReference>